<gene>
    <name evidence="1" type="ORF">AK812_SmicGene45024</name>
</gene>
<reference evidence="1 2" key="1">
    <citation type="submission" date="2016-02" db="EMBL/GenBank/DDBJ databases">
        <title>Genome analysis of coral dinoflagellate symbionts highlights evolutionary adaptations to a symbiotic lifestyle.</title>
        <authorList>
            <person name="Aranda M."/>
            <person name="Li Y."/>
            <person name="Liew Y.J."/>
            <person name="Baumgarten S."/>
            <person name="Simakov O."/>
            <person name="Wilson M."/>
            <person name="Piel J."/>
            <person name="Ashoor H."/>
            <person name="Bougouffa S."/>
            <person name="Bajic V.B."/>
            <person name="Ryu T."/>
            <person name="Ravasi T."/>
            <person name="Bayer T."/>
            <person name="Micklem G."/>
            <person name="Kim H."/>
            <person name="Bhak J."/>
            <person name="Lajeunesse T.C."/>
            <person name="Voolstra C.R."/>
        </authorList>
    </citation>
    <scope>NUCLEOTIDE SEQUENCE [LARGE SCALE GENOMIC DNA]</scope>
    <source>
        <strain evidence="1 2">CCMP2467</strain>
    </source>
</reference>
<accession>A0A1Q9BX19</accession>
<dbReference type="AlphaFoldDB" id="A0A1Q9BX19"/>
<keyword evidence="2" id="KW-1185">Reference proteome</keyword>
<evidence type="ECO:0000313" key="1">
    <source>
        <dbReference type="EMBL" id="OLP75216.1"/>
    </source>
</evidence>
<feature type="non-terminal residue" evidence="1">
    <location>
        <position position="1"/>
    </location>
</feature>
<organism evidence="1 2">
    <name type="scientific">Symbiodinium microadriaticum</name>
    <name type="common">Dinoflagellate</name>
    <name type="synonym">Zooxanthella microadriatica</name>
    <dbReference type="NCBI Taxonomy" id="2951"/>
    <lineage>
        <taxon>Eukaryota</taxon>
        <taxon>Sar</taxon>
        <taxon>Alveolata</taxon>
        <taxon>Dinophyceae</taxon>
        <taxon>Suessiales</taxon>
        <taxon>Symbiodiniaceae</taxon>
        <taxon>Symbiodinium</taxon>
    </lineage>
</organism>
<evidence type="ECO:0000313" key="2">
    <source>
        <dbReference type="Proteomes" id="UP000186817"/>
    </source>
</evidence>
<protein>
    <submittedName>
        <fullName evidence="1">Uncharacterized protein</fullName>
    </submittedName>
</protein>
<sequence>DDRQQLAECLSHDIELERLVNAESCPAVAPESGRLRVSGQGLPSMKSA</sequence>
<dbReference type="Proteomes" id="UP000186817">
    <property type="component" value="Unassembled WGS sequence"/>
</dbReference>
<comment type="caution">
    <text evidence="1">The sequence shown here is derived from an EMBL/GenBank/DDBJ whole genome shotgun (WGS) entry which is preliminary data.</text>
</comment>
<name>A0A1Q9BX19_SYMMI</name>
<dbReference type="EMBL" id="LSRX01002678">
    <property type="protein sequence ID" value="OLP75216.1"/>
    <property type="molecule type" value="Genomic_DNA"/>
</dbReference>
<proteinExistence type="predicted"/>